<accession>A0A381T611</accession>
<keyword evidence="1" id="KW-0812">Transmembrane</keyword>
<feature type="transmembrane region" description="Helical" evidence="1">
    <location>
        <begin position="6"/>
        <end position="26"/>
    </location>
</feature>
<keyword evidence="1" id="KW-1133">Transmembrane helix</keyword>
<dbReference type="AlphaFoldDB" id="A0A381T611"/>
<reference evidence="2" key="1">
    <citation type="submission" date="2018-05" db="EMBL/GenBank/DDBJ databases">
        <authorList>
            <person name="Lanie J.A."/>
            <person name="Ng W.-L."/>
            <person name="Kazmierczak K.M."/>
            <person name="Andrzejewski T.M."/>
            <person name="Davidsen T.M."/>
            <person name="Wayne K.J."/>
            <person name="Tettelin H."/>
            <person name="Glass J.I."/>
            <person name="Rusch D."/>
            <person name="Podicherti R."/>
            <person name="Tsui H.-C.T."/>
            <person name="Winkler M.E."/>
        </authorList>
    </citation>
    <scope>NUCLEOTIDE SEQUENCE</scope>
</reference>
<name>A0A381T611_9ZZZZ</name>
<sequence>MTSYPGVTNLLIMILVGYKLIDPYWFQSLSGSRSIT</sequence>
<keyword evidence="1" id="KW-0472">Membrane</keyword>
<gene>
    <name evidence="2" type="ORF">METZ01_LOCUS64018</name>
</gene>
<organism evidence="2">
    <name type="scientific">marine metagenome</name>
    <dbReference type="NCBI Taxonomy" id="408172"/>
    <lineage>
        <taxon>unclassified sequences</taxon>
        <taxon>metagenomes</taxon>
        <taxon>ecological metagenomes</taxon>
    </lineage>
</organism>
<protein>
    <submittedName>
        <fullName evidence="2">Uncharacterized protein</fullName>
    </submittedName>
</protein>
<evidence type="ECO:0000313" key="2">
    <source>
        <dbReference type="EMBL" id="SVA11164.1"/>
    </source>
</evidence>
<dbReference type="EMBL" id="UINC01004022">
    <property type="protein sequence ID" value="SVA11164.1"/>
    <property type="molecule type" value="Genomic_DNA"/>
</dbReference>
<proteinExistence type="predicted"/>
<evidence type="ECO:0000256" key="1">
    <source>
        <dbReference type="SAM" id="Phobius"/>
    </source>
</evidence>